<evidence type="ECO:0000256" key="2">
    <source>
        <dbReference type="PROSITE-ProRule" id="PRU01091"/>
    </source>
</evidence>
<proteinExistence type="predicted"/>
<keyword evidence="5" id="KW-1185">Reference proteome</keyword>
<organism evidence="4 5">
    <name type="scientific">Geodia barretti</name>
    <name type="common">Barrett's horny sponge</name>
    <dbReference type="NCBI Taxonomy" id="519541"/>
    <lineage>
        <taxon>Eukaryota</taxon>
        <taxon>Metazoa</taxon>
        <taxon>Porifera</taxon>
        <taxon>Demospongiae</taxon>
        <taxon>Heteroscleromorpha</taxon>
        <taxon>Tetractinellida</taxon>
        <taxon>Astrophorina</taxon>
        <taxon>Geodiidae</taxon>
        <taxon>Geodia</taxon>
    </lineage>
</organism>
<accession>A0AA35WAS8</accession>
<dbReference type="PROSITE" id="PS51755">
    <property type="entry name" value="OMPR_PHOB"/>
    <property type="match status" value="1"/>
</dbReference>
<dbReference type="Gene3D" id="1.10.10.10">
    <property type="entry name" value="Winged helix-like DNA-binding domain superfamily/Winged helix DNA-binding domain"/>
    <property type="match status" value="1"/>
</dbReference>
<keyword evidence="1 2" id="KW-0238">DNA-binding</keyword>
<evidence type="ECO:0000313" key="4">
    <source>
        <dbReference type="EMBL" id="CAI8006432.1"/>
    </source>
</evidence>
<dbReference type="GO" id="GO:0006355">
    <property type="term" value="P:regulation of DNA-templated transcription"/>
    <property type="evidence" value="ECO:0007669"/>
    <property type="project" value="InterPro"/>
</dbReference>
<dbReference type="AlphaFoldDB" id="A0AA35WAS8"/>
<evidence type="ECO:0000256" key="1">
    <source>
        <dbReference type="ARBA" id="ARBA00023125"/>
    </source>
</evidence>
<dbReference type="SMART" id="SM00862">
    <property type="entry name" value="Trans_reg_C"/>
    <property type="match status" value="1"/>
</dbReference>
<dbReference type="EMBL" id="CASHTH010000686">
    <property type="protein sequence ID" value="CAI8006432.1"/>
    <property type="molecule type" value="Genomic_DNA"/>
</dbReference>
<sequence length="95" mass="10364">MSGRVLSGPVGRVGLGAQEAEILRMLLANRGSTVTRDALFYAIWGRPPDRRSRAVDMHVTALRRHLAAVAEPAETTRPTAGRLIATVRGRGYRLD</sequence>
<protein>
    <submittedName>
        <fullName evidence="4">Probable transcriptional regulator ycf27</fullName>
    </submittedName>
</protein>
<dbReference type="CDD" id="cd00383">
    <property type="entry name" value="trans_reg_C"/>
    <property type="match status" value="1"/>
</dbReference>
<name>A0AA35WAS8_GEOBA</name>
<dbReference type="InterPro" id="IPR001867">
    <property type="entry name" value="OmpR/PhoB-type_DNA-bd"/>
</dbReference>
<feature type="DNA-binding region" description="OmpR/PhoB-type" evidence="2">
    <location>
        <begin position="1"/>
        <end position="95"/>
    </location>
</feature>
<dbReference type="GO" id="GO:0000160">
    <property type="term" value="P:phosphorelay signal transduction system"/>
    <property type="evidence" value="ECO:0007669"/>
    <property type="project" value="InterPro"/>
</dbReference>
<evidence type="ECO:0000259" key="3">
    <source>
        <dbReference type="PROSITE" id="PS51755"/>
    </source>
</evidence>
<dbReference type="Pfam" id="PF00486">
    <property type="entry name" value="Trans_reg_C"/>
    <property type="match status" value="1"/>
</dbReference>
<dbReference type="InterPro" id="IPR016032">
    <property type="entry name" value="Sig_transdc_resp-reg_C-effctor"/>
</dbReference>
<evidence type="ECO:0000313" key="5">
    <source>
        <dbReference type="Proteomes" id="UP001174909"/>
    </source>
</evidence>
<gene>
    <name evidence="4" type="ORF">GBAR_LOCUS4721</name>
</gene>
<dbReference type="GO" id="GO:0003677">
    <property type="term" value="F:DNA binding"/>
    <property type="evidence" value="ECO:0007669"/>
    <property type="project" value="UniProtKB-UniRule"/>
</dbReference>
<dbReference type="InterPro" id="IPR036388">
    <property type="entry name" value="WH-like_DNA-bd_sf"/>
</dbReference>
<reference evidence="4" key="1">
    <citation type="submission" date="2023-03" db="EMBL/GenBank/DDBJ databases">
        <authorList>
            <person name="Steffen K."/>
            <person name="Cardenas P."/>
        </authorList>
    </citation>
    <scope>NUCLEOTIDE SEQUENCE</scope>
</reference>
<dbReference type="Proteomes" id="UP001174909">
    <property type="component" value="Unassembled WGS sequence"/>
</dbReference>
<feature type="domain" description="OmpR/PhoB-type" evidence="3">
    <location>
        <begin position="1"/>
        <end position="95"/>
    </location>
</feature>
<comment type="caution">
    <text evidence="4">The sequence shown here is derived from an EMBL/GenBank/DDBJ whole genome shotgun (WGS) entry which is preliminary data.</text>
</comment>
<dbReference type="SUPFAM" id="SSF46894">
    <property type="entry name" value="C-terminal effector domain of the bipartite response regulators"/>
    <property type="match status" value="1"/>
</dbReference>